<accession>A0A1I6EKH7</accession>
<dbReference type="Proteomes" id="UP000199584">
    <property type="component" value="Unassembled WGS sequence"/>
</dbReference>
<dbReference type="EMBL" id="FOYM01000055">
    <property type="protein sequence ID" value="SFR18264.1"/>
    <property type="molecule type" value="Genomic_DNA"/>
</dbReference>
<name>A0A1I6EKH7_9FIRM</name>
<gene>
    <name evidence="1" type="ORF">SAMN05660706_1552</name>
</gene>
<sequence>MNRVRNRWLLISFFAAVTIFSSIGQVFALTKEVPNTQVRRIVVFDSSLTDEGLKKRL</sequence>
<organism evidence="1 2">
    <name type="scientific">Desulfoscipio geothermicus DSM 3669</name>
    <dbReference type="NCBI Taxonomy" id="1121426"/>
    <lineage>
        <taxon>Bacteria</taxon>
        <taxon>Bacillati</taxon>
        <taxon>Bacillota</taxon>
        <taxon>Clostridia</taxon>
        <taxon>Eubacteriales</taxon>
        <taxon>Desulfallaceae</taxon>
        <taxon>Desulfoscipio</taxon>
    </lineage>
</organism>
<evidence type="ECO:0000313" key="2">
    <source>
        <dbReference type="Proteomes" id="UP000199584"/>
    </source>
</evidence>
<reference evidence="2" key="1">
    <citation type="submission" date="2016-10" db="EMBL/GenBank/DDBJ databases">
        <authorList>
            <person name="Varghese N."/>
            <person name="Submissions S."/>
        </authorList>
    </citation>
    <scope>NUCLEOTIDE SEQUENCE [LARGE SCALE GENOMIC DNA]</scope>
    <source>
        <strain evidence="2">DSM 3669</strain>
    </source>
</reference>
<evidence type="ECO:0000313" key="1">
    <source>
        <dbReference type="EMBL" id="SFR18264.1"/>
    </source>
</evidence>
<proteinExistence type="predicted"/>
<dbReference type="AlphaFoldDB" id="A0A1I6EKH7"/>
<protein>
    <submittedName>
        <fullName evidence="1">Uncharacterized protein</fullName>
    </submittedName>
</protein>
<keyword evidence="2" id="KW-1185">Reference proteome</keyword>